<dbReference type="Pfam" id="PF02567">
    <property type="entry name" value="PhzC-PhzF"/>
    <property type="match status" value="1"/>
</dbReference>
<evidence type="ECO:0000256" key="2">
    <source>
        <dbReference type="ARBA" id="ARBA00023235"/>
    </source>
</evidence>
<keyword evidence="2" id="KW-0413">Isomerase</keyword>
<dbReference type="KEGG" id="bbel:109474655"/>
<accession>A0A6P4ZHJ8</accession>
<reference evidence="4" key="1">
    <citation type="submission" date="2025-08" db="UniProtKB">
        <authorList>
            <consortium name="RefSeq"/>
        </authorList>
    </citation>
    <scope>IDENTIFICATION</scope>
    <source>
        <tissue evidence="4">Gonad</tissue>
    </source>
</reference>
<dbReference type="PANTHER" id="PTHR13774:SF17">
    <property type="entry name" value="PHENAZINE BIOSYNTHESIS-LIKE DOMAIN-CONTAINING PROTEIN"/>
    <property type="match status" value="1"/>
</dbReference>
<sequence length="357" mass="38792">MSESCQIAYIGDVNKTAYNGDVSKTPCNGDITSCNCDVTKATCNGDVTFNGDVNSNVIGPEGRWLPIFQVDAFTDKPFSGNPAAICLVEEGDLTDDEQQKIAAEMNLSETAFLRKLSHKDDFSTGSKFGLRWFTPTKEIDLCGHATLASAASLFYIMDNPSPKLTFVTRSGELFAERQGEYISLDLPENVPKPQDRQAYSRLLQAIVGTTPVQDVRYCSSVGGDLLVRLSDDTTRATLESLKPDLGAMMAAHTEGKLRGVAVTVKGSPSNGCTDARGVGYDFISRFFSPWYGVPEDPVCGSAHTVLASYWAKELGQTDFYVRQCSPRGGDLKVRLREDGRVEVAGKATVVFKGEIKI</sequence>
<dbReference type="AlphaFoldDB" id="A0A6P4ZHJ8"/>
<comment type="similarity">
    <text evidence="1">Belongs to the PhzF family.</text>
</comment>
<proteinExistence type="inferred from homology"/>
<dbReference type="GO" id="GO:0016853">
    <property type="term" value="F:isomerase activity"/>
    <property type="evidence" value="ECO:0007669"/>
    <property type="project" value="UniProtKB-KW"/>
</dbReference>
<name>A0A6P4ZHJ8_BRABE</name>
<keyword evidence="3" id="KW-1185">Reference proteome</keyword>
<dbReference type="RefSeq" id="XP_019630562.1">
    <property type="nucleotide sequence ID" value="XM_019775003.1"/>
</dbReference>
<evidence type="ECO:0000313" key="4">
    <source>
        <dbReference type="RefSeq" id="XP_019630562.1"/>
    </source>
</evidence>
<dbReference type="OrthoDB" id="75169at2759"/>
<dbReference type="SUPFAM" id="SSF54506">
    <property type="entry name" value="Diaminopimelate epimerase-like"/>
    <property type="match status" value="1"/>
</dbReference>
<dbReference type="GeneID" id="109474655"/>
<gene>
    <name evidence="4" type="primary">LOC109474655</name>
</gene>
<protein>
    <submittedName>
        <fullName evidence="4">Phenazine biosynthesis-like domain-containing protein</fullName>
    </submittedName>
</protein>
<dbReference type="Gene3D" id="3.10.310.10">
    <property type="entry name" value="Diaminopimelate Epimerase, Chain A, domain 1"/>
    <property type="match status" value="2"/>
</dbReference>
<evidence type="ECO:0000313" key="3">
    <source>
        <dbReference type="Proteomes" id="UP000515135"/>
    </source>
</evidence>
<organism evidence="3 4">
    <name type="scientific">Branchiostoma belcheri</name>
    <name type="common">Amphioxus</name>
    <dbReference type="NCBI Taxonomy" id="7741"/>
    <lineage>
        <taxon>Eukaryota</taxon>
        <taxon>Metazoa</taxon>
        <taxon>Chordata</taxon>
        <taxon>Cephalochordata</taxon>
        <taxon>Leptocardii</taxon>
        <taxon>Amphioxiformes</taxon>
        <taxon>Branchiostomatidae</taxon>
        <taxon>Branchiostoma</taxon>
    </lineage>
</organism>
<dbReference type="InterPro" id="IPR003719">
    <property type="entry name" value="Phenazine_PhzF-like"/>
</dbReference>
<dbReference type="PANTHER" id="PTHR13774">
    <property type="entry name" value="PHENAZINE BIOSYNTHESIS PROTEIN"/>
    <property type="match status" value="1"/>
</dbReference>
<evidence type="ECO:0000256" key="1">
    <source>
        <dbReference type="ARBA" id="ARBA00008270"/>
    </source>
</evidence>
<dbReference type="Proteomes" id="UP000515135">
    <property type="component" value="Unplaced"/>
</dbReference>
<dbReference type="GO" id="GO:0005737">
    <property type="term" value="C:cytoplasm"/>
    <property type="evidence" value="ECO:0007669"/>
    <property type="project" value="TreeGrafter"/>
</dbReference>
<dbReference type="NCBIfam" id="TIGR00654">
    <property type="entry name" value="PhzF_family"/>
    <property type="match status" value="1"/>
</dbReference>